<dbReference type="OrthoDB" id="1022360at2759"/>
<evidence type="ECO:0000256" key="7">
    <source>
        <dbReference type="ARBA" id="ARBA00022840"/>
    </source>
</evidence>
<comment type="similarity">
    <text evidence="1">Belongs to the protein kinase superfamily. STE Ser/Thr protein kinase family. STE20 subfamily.</text>
</comment>
<sequence>MPPPPPCSDALCGATILYQDPSLRYERRALIGSGSYGRVHAAMDRASGVAVAIKAIPLDEADTSAAARAELAREADVLRRCVSPHIVAFHGAFYHERALHLCVELCEAGSLVDVLRAQLREDGTPLGLAEPALVAIGAGACAALAYLHNEAHVVHRDIKAGNLLLSARGELKLCDFGVSAQLTATMPQRSTAIGTPHWMAPEVVSGGEYAAAADVCRRSECCY</sequence>
<evidence type="ECO:0000256" key="5">
    <source>
        <dbReference type="ARBA" id="ARBA00022741"/>
    </source>
</evidence>
<dbReference type="GO" id="GO:0005737">
    <property type="term" value="C:cytoplasm"/>
    <property type="evidence" value="ECO:0007669"/>
    <property type="project" value="TreeGrafter"/>
</dbReference>
<name>A0A0M0LRN0_9EUKA</name>
<comment type="caution">
    <text evidence="13">The sequence shown here is derived from an EMBL/GenBank/DDBJ whole genome shotgun (WGS) entry which is preliminary data.</text>
</comment>
<evidence type="ECO:0000256" key="9">
    <source>
        <dbReference type="ARBA" id="ARBA00048679"/>
    </source>
</evidence>
<gene>
    <name evidence="13" type="ORF">Ctob_013706</name>
</gene>
<dbReference type="InterPro" id="IPR008271">
    <property type="entry name" value="Ser/Thr_kinase_AS"/>
</dbReference>
<feature type="domain" description="Protein kinase" evidence="12">
    <location>
        <begin position="25"/>
        <end position="223"/>
    </location>
</feature>
<dbReference type="PANTHER" id="PTHR48012">
    <property type="entry name" value="STERILE20-LIKE KINASE, ISOFORM B-RELATED"/>
    <property type="match status" value="1"/>
</dbReference>
<keyword evidence="4" id="KW-0808">Transferase</keyword>
<dbReference type="GO" id="GO:0004674">
    <property type="term" value="F:protein serine/threonine kinase activity"/>
    <property type="evidence" value="ECO:0007669"/>
    <property type="project" value="UniProtKB-KW"/>
</dbReference>
<keyword evidence="6 13" id="KW-0418">Kinase</keyword>
<evidence type="ECO:0000256" key="10">
    <source>
        <dbReference type="PROSITE-ProRule" id="PRU10141"/>
    </source>
</evidence>
<reference evidence="14" key="1">
    <citation type="journal article" date="2015" name="PLoS Genet.">
        <title>Genome Sequence and Transcriptome Analyses of Chrysochromulina tobin: Metabolic Tools for Enhanced Algal Fitness in the Prominent Order Prymnesiales (Haptophyceae).</title>
        <authorList>
            <person name="Hovde B.T."/>
            <person name="Deodato C.R."/>
            <person name="Hunsperger H.M."/>
            <person name="Ryken S.A."/>
            <person name="Yost W."/>
            <person name="Jha R.K."/>
            <person name="Patterson J."/>
            <person name="Monnat R.J. Jr."/>
            <person name="Barlow S.B."/>
            <person name="Starkenburg S.R."/>
            <person name="Cattolico R.A."/>
        </authorList>
    </citation>
    <scope>NUCLEOTIDE SEQUENCE</scope>
    <source>
        <strain evidence="14">CCMP291</strain>
    </source>
</reference>
<evidence type="ECO:0000256" key="4">
    <source>
        <dbReference type="ARBA" id="ARBA00022679"/>
    </source>
</evidence>
<dbReference type="PROSITE" id="PS00108">
    <property type="entry name" value="PROTEIN_KINASE_ST"/>
    <property type="match status" value="1"/>
</dbReference>
<dbReference type="Proteomes" id="UP000037460">
    <property type="component" value="Unassembled WGS sequence"/>
</dbReference>
<dbReference type="InterPro" id="IPR050629">
    <property type="entry name" value="STE20/SPS1-PAK"/>
</dbReference>
<evidence type="ECO:0000313" key="13">
    <source>
        <dbReference type="EMBL" id="KOO53547.1"/>
    </source>
</evidence>
<keyword evidence="5 10" id="KW-0547">Nucleotide-binding</keyword>
<dbReference type="EC" id="2.7.11.1" evidence="2"/>
<comment type="catalytic activity">
    <reaction evidence="8">
        <text>L-threonyl-[protein] + ATP = O-phospho-L-threonyl-[protein] + ADP + H(+)</text>
        <dbReference type="Rhea" id="RHEA:46608"/>
        <dbReference type="Rhea" id="RHEA-COMP:11060"/>
        <dbReference type="Rhea" id="RHEA-COMP:11605"/>
        <dbReference type="ChEBI" id="CHEBI:15378"/>
        <dbReference type="ChEBI" id="CHEBI:30013"/>
        <dbReference type="ChEBI" id="CHEBI:30616"/>
        <dbReference type="ChEBI" id="CHEBI:61977"/>
        <dbReference type="ChEBI" id="CHEBI:456216"/>
        <dbReference type="EC" id="2.7.11.1"/>
    </reaction>
</comment>
<dbReference type="InterPro" id="IPR011009">
    <property type="entry name" value="Kinase-like_dom_sf"/>
</dbReference>
<comment type="catalytic activity">
    <reaction evidence="9">
        <text>L-seryl-[protein] + ATP = O-phospho-L-seryl-[protein] + ADP + H(+)</text>
        <dbReference type="Rhea" id="RHEA:17989"/>
        <dbReference type="Rhea" id="RHEA-COMP:9863"/>
        <dbReference type="Rhea" id="RHEA-COMP:11604"/>
        <dbReference type="ChEBI" id="CHEBI:15378"/>
        <dbReference type="ChEBI" id="CHEBI:29999"/>
        <dbReference type="ChEBI" id="CHEBI:30616"/>
        <dbReference type="ChEBI" id="CHEBI:83421"/>
        <dbReference type="ChEBI" id="CHEBI:456216"/>
        <dbReference type="EC" id="2.7.11.1"/>
    </reaction>
</comment>
<evidence type="ECO:0000259" key="12">
    <source>
        <dbReference type="PROSITE" id="PS50011"/>
    </source>
</evidence>
<evidence type="ECO:0000256" key="1">
    <source>
        <dbReference type="ARBA" id="ARBA00008874"/>
    </source>
</evidence>
<dbReference type="PROSITE" id="PS50011">
    <property type="entry name" value="PROTEIN_KINASE_DOM"/>
    <property type="match status" value="1"/>
</dbReference>
<evidence type="ECO:0000256" key="8">
    <source>
        <dbReference type="ARBA" id="ARBA00047899"/>
    </source>
</evidence>
<dbReference type="EMBL" id="JWZX01000185">
    <property type="protein sequence ID" value="KOO53547.1"/>
    <property type="molecule type" value="Genomic_DNA"/>
</dbReference>
<dbReference type="InterPro" id="IPR000719">
    <property type="entry name" value="Prot_kinase_dom"/>
</dbReference>
<evidence type="ECO:0000313" key="14">
    <source>
        <dbReference type="Proteomes" id="UP000037460"/>
    </source>
</evidence>
<evidence type="ECO:0000256" key="2">
    <source>
        <dbReference type="ARBA" id="ARBA00012513"/>
    </source>
</evidence>
<dbReference type="SMART" id="SM00220">
    <property type="entry name" value="S_TKc"/>
    <property type="match status" value="1"/>
</dbReference>
<dbReference type="PROSITE" id="PS00107">
    <property type="entry name" value="PROTEIN_KINASE_ATP"/>
    <property type="match status" value="1"/>
</dbReference>
<dbReference type="AlphaFoldDB" id="A0A0M0LRN0"/>
<dbReference type="InterPro" id="IPR017441">
    <property type="entry name" value="Protein_kinase_ATP_BS"/>
</dbReference>
<accession>A0A0M0LRN0</accession>
<feature type="binding site" evidence="10">
    <location>
        <position position="54"/>
    </location>
    <ligand>
        <name>ATP</name>
        <dbReference type="ChEBI" id="CHEBI:30616"/>
    </ligand>
</feature>
<keyword evidence="14" id="KW-1185">Reference proteome</keyword>
<protein>
    <recommendedName>
        <fullName evidence="2">non-specific serine/threonine protein kinase</fullName>
        <ecNumber evidence="2">2.7.11.1</ecNumber>
    </recommendedName>
</protein>
<evidence type="ECO:0000256" key="3">
    <source>
        <dbReference type="ARBA" id="ARBA00022527"/>
    </source>
</evidence>
<proteinExistence type="inferred from homology"/>
<keyword evidence="3 11" id="KW-0723">Serine/threonine-protein kinase</keyword>
<evidence type="ECO:0000256" key="6">
    <source>
        <dbReference type="ARBA" id="ARBA00022777"/>
    </source>
</evidence>
<dbReference type="Pfam" id="PF00069">
    <property type="entry name" value="Pkinase"/>
    <property type="match status" value="1"/>
</dbReference>
<evidence type="ECO:0000256" key="11">
    <source>
        <dbReference type="RuleBase" id="RU000304"/>
    </source>
</evidence>
<dbReference type="PANTHER" id="PTHR48012:SF10">
    <property type="entry name" value="FI20177P1"/>
    <property type="match status" value="1"/>
</dbReference>
<dbReference type="SUPFAM" id="SSF56112">
    <property type="entry name" value="Protein kinase-like (PK-like)"/>
    <property type="match status" value="1"/>
</dbReference>
<dbReference type="GO" id="GO:0005524">
    <property type="term" value="F:ATP binding"/>
    <property type="evidence" value="ECO:0007669"/>
    <property type="project" value="UniProtKB-UniRule"/>
</dbReference>
<organism evidence="13 14">
    <name type="scientific">Chrysochromulina tobinii</name>
    <dbReference type="NCBI Taxonomy" id="1460289"/>
    <lineage>
        <taxon>Eukaryota</taxon>
        <taxon>Haptista</taxon>
        <taxon>Haptophyta</taxon>
        <taxon>Prymnesiophyceae</taxon>
        <taxon>Prymnesiales</taxon>
        <taxon>Chrysochromulinaceae</taxon>
        <taxon>Chrysochromulina</taxon>
    </lineage>
</organism>
<keyword evidence="7 10" id="KW-0067">ATP-binding</keyword>
<dbReference type="Gene3D" id="1.10.510.10">
    <property type="entry name" value="Transferase(Phosphotransferase) domain 1"/>
    <property type="match status" value="1"/>
</dbReference>